<dbReference type="OrthoDB" id="128924at2759"/>
<dbReference type="SUPFAM" id="SSF57997">
    <property type="entry name" value="Tropomyosin"/>
    <property type="match status" value="1"/>
</dbReference>
<feature type="non-terminal residue" evidence="5">
    <location>
        <position position="1"/>
    </location>
</feature>
<dbReference type="PANTHER" id="PTHR19269">
    <property type="entry name" value="TROPOMYOSIN"/>
    <property type="match status" value="1"/>
</dbReference>
<name>A0A7D9IP98_PARCT</name>
<organism evidence="5 6">
    <name type="scientific">Paramuricea clavata</name>
    <name type="common">Red gorgonian</name>
    <name type="synonym">Violescent sea-whip</name>
    <dbReference type="NCBI Taxonomy" id="317549"/>
    <lineage>
        <taxon>Eukaryota</taxon>
        <taxon>Metazoa</taxon>
        <taxon>Cnidaria</taxon>
        <taxon>Anthozoa</taxon>
        <taxon>Octocorallia</taxon>
        <taxon>Malacalcyonacea</taxon>
        <taxon>Plexauridae</taxon>
        <taxon>Paramuricea</taxon>
    </lineage>
</organism>
<evidence type="ECO:0000313" key="5">
    <source>
        <dbReference type="EMBL" id="CAB4010274.1"/>
    </source>
</evidence>
<comment type="caution">
    <text evidence="5">The sequence shown here is derived from an EMBL/GenBank/DDBJ whole genome shotgun (WGS) entry which is preliminary data.</text>
</comment>
<evidence type="ECO:0000256" key="4">
    <source>
        <dbReference type="SAM" id="MobiDB-lite"/>
    </source>
</evidence>
<gene>
    <name evidence="5" type="ORF">PACLA_8A089074</name>
</gene>
<comment type="similarity">
    <text evidence="1">Belongs to the tropomyosin family.</text>
</comment>
<evidence type="ECO:0000256" key="1">
    <source>
        <dbReference type="ARBA" id="ARBA00009036"/>
    </source>
</evidence>
<dbReference type="InterPro" id="IPR000533">
    <property type="entry name" value="Tropomyosin"/>
</dbReference>
<evidence type="ECO:0000256" key="2">
    <source>
        <dbReference type="ARBA" id="ARBA00023054"/>
    </source>
</evidence>
<keyword evidence="6" id="KW-1185">Reference proteome</keyword>
<accession>A0A7D9IP98</accession>
<reference evidence="5" key="1">
    <citation type="submission" date="2020-04" db="EMBL/GenBank/DDBJ databases">
        <authorList>
            <person name="Alioto T."/>
            <person name="Alioto T."/>
            <person name="Gomez Garrido J."/>
        </authorList>
    </citation>
    <scope>NUCLEOTIDE SEQUENCE</scope>
    <source>
        <strain evidence="5">A484AB</strain>
    </source>
</reference>
<dbReference type="Gene3D" id="1.20.5.340">
    <property type="match status" value="1"/>
</dbReference>
<dbReference type="EMBL" id="CACRXK020006734">
    <property type="protein sequence ID" value="CAB4010274.1"/>
    <property type="molecule type" value="Genomic_DNA"/>
</dbReference>
<evidence type="ECO:0000256" key="3">
    <source>
        <dbReference type="SAM" id="Coils"/>
    </source>
</evidence>
<protein>
    <submittedName>
        <fullName evidence="5">Uncharacterized protein</fullName>
    </submittedName>
</protein>
<dbReference type="Proteomes" id="UP001152795">
    <property type="component" value="Unassembled WGS sequence"/>
</dbReference>
<proteinExistence type="inferred from homology"/>
<feature type="region of interest" description="Disordered" evidence="4">
    <location>
        <begin position="163"/>
        <end position="188"/>
    </location>
</feature>
<dbReference type="AlphaFoldDB" id="A0A7D9IP98"/>
<keyword evidence="2 3" id="KW-0175">Coiled coil</keyword>
<feature type="compositionally biased region" description="Basic and acidic residues" evidence="4">
    <location>
        <begin position="167"/>
        <end position="188"/>
    </location>
</feature>
<dbReference type="Pfam" id="PF00261">
    <property type="entry name" value="Tropomyosin"/>
    <property type="match status" value="1"/>
</dbReference>
<sequence>MSSQLQKVKERLSKYKEDIDVAEERELKAKADLIEVDARCETTRNEVEGLKRRLVLIQKDLDKVNERLESAQSKLNHAEGRFGDDDGVRQEFEVTEMERDEQLAVLEEECDAAKKLRNEAHNVLVDSERKLAVIEEETQRTDERLRSGTEHVSSLEGRISDVGGEIRVLEDRDNDAAEREELTEEKLK</sequence>
<dbReference type="Gene3D" id="1.20.5.170">
    <property type="match status" value="1"/>
</dbReference>
<feature type="coiled-coil region" evidence="3">
    <location>
        <begin position="5"/>
        <end position="137"/>
    </location>
</feature>
<evidence type="ECO:0000313" key="6">
    <source>
        <dbReference type="Proteomes" id="UP001152795"/>
    </source>
</evidence>